<keyword evidence="13" id="KW-1185">Reference proteome</keyword>
<evidence type="ECO:0000256" key="2">
    <source>
        <dbReference type="ARBA" id="ARBA00022448"/>
    </source>
</evidence>
<feature type="domain" description="TonB-dependent receptor-like beta-barrel" evidence="11">
    <location>
        <begin position="57"/>
        <end position="529"/>
    </location>
</feature>
<keyword evidence="7" id="KW-0406">Ion transport</keyword>
<keyword evidence="4" id="KW-0410">Iron transport</keyword>
<accession>A0ABV3U835</accession>
<evidence type="ECO:0000256" key="8">
    <source>
        <dbReference type="ARBA" id="ARBA00023077"/>
    </source>
</evidence>
<evidence type="ECO:0000256" key="7">
    <source>
        <dbReference type="ARBA" id="ARBA00023065"/>
    </source>
</evidence>
<evidence type="ECO:0000256" key="1">
    <source>
        <dbReference type="ARBA" id="ARBA00004571"/>
    </source>
</evidence>
<protein>
    <submittedName>
        <fullName evidence="12">TonB-dependent receptor</fullName>
    </submittedName>
</protein>
<dbReference type="PANTHER" id="PTHR32552:SF81">
    <property type="entry name" value="TONB-DEPENDENT OUTER MEMBRANE RECEPTOR"/>
    <property type="match status" value="1"/>
</dbReference>
<dbReference type="InterPro" id="IPR036942">
    <property type="entry name" value="Beta-barrel_TonB_sf"/>
</dbReference>
<keyword evidence="10" id="KW-0998">Cell outer membrane</keyword>
<dbReference type="Proteomes" id="UP001557485">
    <property type="component" value="Unassembled WGS sequence"/>
</dbReference>
<evidence type="ECO:0000256" key="6">
    <source>
        <dbReference type="ARBA" id="ARBA00023004"/>
    </source>
</evidence>
<gene>
    <name evidence="12" type="ORF">AB4876_11885</name>
</gene>
<keyword evidence="5" id="KW-0812">Transmembrane</keyword>
<keyword evidence="2" id="KW-0813">Transport</keyword>
<dbReference type="Gene3D" id="2.40.170.20">
    <property type="entry name" value="TonB-dependent receptor, beta-barrel domain"/>
    <property type="match status" value="1"/>
</dbReference>
<evidence type="ECO:0000256" key="5">
    <source>
        <dbReference type="ARBA" id="ARBA00022692"/>
    </source>
</evidence>
<evidence type="ECO:0000256" key="10">
    <source>
        <dbReference type="ARBA" id="ARBA00023237"/>
    </source>
</evidence>
<dbReference type="PANTHER" id="PTHR32552">
    <property type="entry name" value="FERRICHROME IRON RECEPTOR-RELATED"/>
    <property type="match status" value="1"/>
</dbReference>
<proteinExistence type="predicted"/>
<dbReference type="InterPro" id="IPR039426">
    <property type="entry name" value="TonB-dep_rcpt-like"/>
</dbReference>
<keyword evidence="3" id="KW-1134">Transmembrane beta strand</keyword>
<comment type="caution">
    <text evidence="12">The sequence shown here is derived from an EMBL/GenBank/DDBJ whole genome shotgun (WGS) entry which is preliminary data.</text>
</comment>
<evidence type="ECO:0000256" key="3">
    <source>
        <dbReference type="ARBA" id="ARBA00022452"/>
    </source>
</evidence>
<evidence type="ECO:0000259" key="11">
    <source>
        <dbReference type="Pfam" id="PF00593"/>
    </source>
</evidence>
<comment type="subcellular location">
    <subcellularLocation>
        <location evidence="1">Cell outer membrane</location>
        <topology evidence="1">Multi-pass membrane protein</topology>
    </subcellularLocation>
</comment>
<dbReference type="Pfam" id="PF00593">
    <property type="entry name" value="TonB_dep_Rec_b-barrel"/>
    <property type="match status" value="1"/>
</dbReference>
<keyword evidence="8" id="KW-0798">TonB box</keyword>
<keyword evidence="6" id="KW-0408">Iron</keyword>
<evidence type="ECO:0000256" key="9">
    <source>
        <dbReference type="ARBA" id="ARBA00023136"/>
    </source>
</evidence>
<dbReference type="InterPro" id="IPR000531">
    <property type="entry name" value="Beta-barrel_TonB"/>
</dbReference>
<sequence>MGKLQIDFSDSVDLLLTAEHRDSYNGGQPQIPTVVSDPDRRAAIGEEALSDIFKINQDRQTQANIENSGFIADLTWRLSDALLFKSITNYRQWFSDIDQDIDASPATATNTLNIPAVHIPRSNLNPNSDSEEPIVDKLNYASQEFRFDLSNDSVDWTFGVFYQDYNEDQLAEVALYLKDTFFAQEAGVSLPLATGEYFGYTTTPEAYMTIETMSAYSDLTWHALNNLDLFAGYRYTQEEGGIDHYRRDVVVADVPTCFSTTATKATFTPDALGCVPVVNDTTEFSADSSIGEWSARAGISWFASDAINFYATWARSFVGISFDPGRTTTQERAILEPSTSEAIEVGIKSELFDNRLRLNADVFLQETDNLQVSRLIPGTIDTEAFNAGLIESYGLELDFAWQVSNRLRIDGAMTWVNSEFGSLVQPCYVGQTEGQGCNIDNSGQGSPNAQDIAGSQAIDTPEISYSISGRYEVPLEEQPYNIFATAGWSWQDDTFFQLNHDPMSTQEAYGLLDMTIGITDRSERYQVVLFGKNMLGQEFVAQAGETDGVIGRVYVRTPREAQRYWGIKARYTFF</sequence>
<dbReference type="SUPFAM" id="SSF56935">
    <property type="entry name" value="Porins"/>
    <property type="match status" value="1"/>
</dbReference>
<name>A0ABV3U835_9GAMM</name>
<dbReference type="EMBL" id="JBFRYA010000009">
    <property type="protein sequence ID" value="MEX1669611.1"/>
    <property type="molecule type" value="Genomic_DNA"/>
</dbReference>
<reference evidence="12 13" key="1">
    <citation type="journal article" date="2011" name="Int. J. Syst. Evol. Microbiol.">
        <title>Zhongshania antarctica gen. nov., sp. nov. and Zhongshania guokunii sp. nov., gammaproteobacteria respectively isolated from coastal attached (fast) ice and surface seawater of the Antarctic.</title>
        <authorList>
            <person name="Li H.J."/>
            <person name="Zhang X.Y."/>
            <person name="Chen C.X."/>
            <person name="Zhang Y.J."/>
            <person name="Gao Z.M."/>
            <person name="Yu Y."/>
            <person name="Chen X.L."/>
            <person name="Chen B."/>
            <person name="Zhang Y.Z."/>
        </authorList>
    </citation>
    <scope>NUCLEOTIDE SEQUENCE [LARGE SCALE GENOMIC DNA]</scope>
    <source>
        <strain evidence="12 13">ZS6-22T</strain>
    </source>
</reference>
<evidence type="ECO:0000256" key="4">
    <source>
        <dbReference type="ARBA" id="ARBA00022496"/>
    </source>
</evidence>
<keyword evidence="9" id="KW-0472">Membrane</keyword>
<evidence type="ECO:0000313" key="13">
    <source>
        <dbReference type="Proteomes" id="UP001557485"/>
    </source>
</evidence>
<evidence type="ECO:0000313" key="12">
    <source>
        <dbReference type="EMBL" id="MEX1669611.1"/>
    </source>
</evidence>
<organism evidence="12 13">
    <name type="scientific">Zhongshania guokunii</name>
    <dbReference type="NCBI Taxonomy" id="641783"/>
    <lineage>
        <taxon>Bacteria</taxon>
        <taxon>Pseudomonadati</taxon>
        <taxon>Pseudomonadota</taxon>
        <taxon>Gammaproteobacteria</taxon>
        <taxon>Cellvibrionales</taxon>
        <taxon>Spongiibacteraceae</taxon>
        <taxon>Zhongshania</taxon>
    </lineage>
</organism>
<keyword evidence="12" id="KW-0675">Receptor</keyword>